<evidence type="ECO:0000313" key="3">
    <source>
        <dbReference type="EMBL" id="PIO54297.1"/>
    </source>
</evidence>
<feature type="domain" description="Peptidase A2" evidence="2">
    <location>
        <begin position="53"/>
        <end position="134"/>
    </location>
</feature>
<keyword evidence="1" id="KW-0378">Hydrolase</keyword>
<evidence type="ECO:0000259" key="2">
    <source>
        <dbReference type="PROSITE" id="PS50175"/>
    </source>
</evidence>
<keyword evidence="4" id="KW-1185">Reference proteome</keyword>
<evidence type="ECO:0000313" key="4">
    <source>
        <dbReference type="Proteomes" id="UP000230423"/>
    </source>
</evidence>
<accession>A0A2G9T8K1</accession>
<dbReference type="OrthoDB" id="5851721at2759"/>
<proteinExistence type="predicted"/>
<evidence type="ECO:0000256" key="1">
    <source>
        <dbReference type="ARBA" id="ARBA00022801"/>
    </source>
</evidence>
<sequence length="294" mass="33085">MNKLNTAYVNFQMSLPSHPDNKAEFISGKTSNARLMVVALKIQNESVNKEEQIYALLDSASDQSFITSSLSERLQLKPRSEVSITINSFGGHIEKKQVKRVEALLLNAKAQSMNVTLLTNDKITNPIPLLGLNNEDKFFLRSNFPNLRDFWLHNATTQVIPDILLGIDYFNIILQLNKPLVQLLSGLHMTPTIFGYVITGVPHNNNTQLEPPSIKAINVNHSQYTHEQRNTDLFDSRRPPNVDTKELHKTNKPKKHIVAGLNPINPPFYMANQAVIKTTTTTTKIKIVPNVSPE</sequence>
<reference evidence="3 4" key="1">
    <citation type="submission" date="2015-09" db="EMBL/GenBank/DDBJ databases">
        <title>Draft genome of the parasitic nematode Teladorsagia circumcincta isolate WARC Sus (inbred).</title>
        <authorList>
            <person name="Mitreva M."/>
        </authorList>
    </citation>
    <scope>NUCLEOTIDE SEQUENCE [LARGE SCALE GENOMIC DNA]</scope>
    <source>
        <strain evidence="3 4">S</strain>
    </source>
</reference>
<gene>
    <name evidence="3" type="ORF">TELCIR_24343</name>
</gene>
<dbReference type="EMBL" id="KZ398669">
    <property type="protein sequence ID" value="PIO54297.1"/>
    <property type="molecule type" value="Genomic_DNA"/>
</dbReference>
<dbReference type="Pfam" id="PF05585">
    <property type="entry name" value="DUF1758"/>
    <property type="match status" value="1"/>
</dbReference>
<dbReference type="GO" id="GO:0006508">
    <property type="term" value="P:proteolysis"/>
    <property type="evidence" value="ECO:0007669"/>
    <property type="project" value="InterPro"/>
</dbReference>
<dbReference type="PROSITE" id="PS50175">
    <property type="entry name" value="ASP_PROT_RETROV"/>
    <property type="match status" value="1"/>
</dbReference>
<dbReference type="AlphaFoldDB" id="A0A2G9T8K1"/>
<dbReference type="Gene3D" id="2.40.70.10">
    <property type="entry name" value="Acid Proteases"/>
    <property type="match status" value="1"/>
</dbReference>
<dbReference type="InterPro" id="IPR021109">
    <property type="entry name" value="Peptidase_aspartic_dom_sf"/>
</dbReference>
<dbReference type="InterPro" id="IPR008737">
    <property type="entry name" value="DUF1758"/>
</dbReference>
<protein>
    <recommendedName>
        <fullName evidence="2">Peptidase A2 domain-containing protein</fullName>
    </recommendedName>
</protein>
<dbReference type="Proteomes" id="UP000230423">
    <property type="component" value="Unassembled WGS sequence"/>
</dbReference>
<dbReference type="GO" id="GO:0004190">
    <property type="term" value="F:aspartic-type endopeptidase activity"/>
    <property type="evidence" value="ECO:0007669"/>
    <property type="project" value="InterPro"/>
</dbReference>
<name>A0A2G9T8K1_TELCI</name>
<organism evidence="3 4">
    <name type="scientific">Teladorsagia circumcincta</name>
    <name type="common">Brown stomach worm</name>
    <name type="synonym">Ostertagia circumcincta</name>
    <dbReference type="NCBI Taxonomy" id="45464"/>
    <lineage>
        <taxon>Eukaryota</taxon>
        <taxon>Metazoa</taxon>
        <taxon>Ecdysozoa</taxon>
        <taxon>Nematoda</taxon>
        <taxon>Chromadorea</taxon>
        <taxon>Rhabditida</taxon>
        <taxon>Rhabditina</taxon>
        <taxon>Rhabditomorpha</taxon>
        <taxon>Strongyloidea</taxon>
        <taxon>Trichostrongylidae</taxon>
        <taxon>Teladorsagia</taxon>
    </lineage>
</organism>
<dbReference type="InterPro" id="IPR001995">
    <property type="entry name" value="Peptidase_A2_cat"/>
</dbReference>